<evidence type="ECO:0000256" key="1">
    <source>
        <dbReference type="SAM" id="MobiDB-lite"/>
    </source>
</evidence>
<comment type="caution">
    <text evidence="2">The sequence shown here is derived from an EMBL/GenBank/DDBJ whole genome shotgun (WGS) entry which is preliminary data.</text>
</comment>
<feature type="compositionally biased region" description="Polar residues" evidence="1">
    <location>
        <begin position="51"/>
        <end position="62"/>
    </location>
</feature>
<organism evidence="2 3">
    <name type="scientific">Argiope bruennichi</name>
    <name type="common">Wasp spider</name>
    <name type="synonym">Aranea bruennichi</name>
    <dbReference type="NCBI Taxonomy" id="94029"/>
    <lineage>
        <taxon>Eukaryota</taxon>
        <taxon>Metazoa</taxon>
        <taxon>Ecdysozoa</taxon>
        <taxon>Arthropoda</taxon>
        <taxon>Chelicerata</taxon>
        <taxon>Arachnida</taxon>
        <taxon>Araneae</taxon>
        <taxon>Araneomorphae</taxon>
        <taxon>Entelegynae</taxon>
        <taxon>Araneoidea</taxon>
        <taxon>Araneidae</taxon>
        <taxon>Argiope</taxon>
    </lineage>
</organism>
<proteinExistence type="predicted"/>
<gene>
    <name evidence="2" type="ORF">HNY73_019251</name>
</gene>
<protein>
    <submittedName>
        <fullName evidence="2">Uncharacterized protein</fullName>
    </submittedName>
</protein>
<keyword evidence="3" id="KW-1185">Reference proteome</keyword>
<dbReference type="Proteomes" id="UP000807504">
    <property type="component" value="Unassembled WGS sequence"/>
</dbReference>
<reference evidence="2" key="1">
    <citation type="journal article" date="2020" name="bioRxiv">
        <title>Chromosome-level reference genome of the European wasp spider Argiope bruennichi: a resource for studies on range expansion and evolutionary adaptation.</title>
        <authorList>
            <person name="Sheffer M.M."/>
            <person name="Hoppe A."/>
            <person name="Krehenwinkel H."/>
            <person name="Uhl G."/>
            <person name="Kuss A.W."/>
            <person name="Jensen L."/>
            <person name="Jensen C."/>
            <person name="Gillespie R.G."/>
            <person name="Hoff K.J."/>
            <person name="Prost S."/>
        </authorList>
    </citation>
    <scope>NUCLEOTIDE SEQUENCE</scope>
</reference>
<evidence type="ECO:0000313" key="2">
    <source>
        <dbReference type="EMBL" id="KAF8771883.1"/>
    </source>
</evidence>
<dbReference type="AlphaFoldDB" id="A0A8T0EGZ4"/>
<name>A0A8T0EGZ4_ARGBR</name>
<evidence type="ECO:0000313" key="3">
    <source>
        <dbReference type="Proteomes" id="UP000807504"/>
    </source>
</evidence>
<feature type="region of interest" description="Disordered" evidence="1">
    <location>
        <begin position="38"/>
        <end position="64"/>
    </location>
</feature>
<sequence length="99" mass="11523">MKDKAFAAEIQFDVMTSKAIRLKISSLRDTYRLKLSKKKKTKKELQETTDATRNSMSESQDALDTKSILAVSTSQVPRVRLRNRRKKEKMLNYEQQLTV</sequence>
<accession>A0A8T0EGZ4</accession>
<reference evidence="2" key="2">
    <citation type="submission" date="2020-06" db="EMBL/GenBank/DDBJ databases">
        <authorList>
            <person name="Sheffer M."/>
        </authorList>
    </citation>
    <scope>NUCLEOTIDE SEQUENCE</scope>
</reference>
<dbReference type="EMBL" id="JABXBU010002228">
    <property type="protein sequence ID" value="KAF8771883.1"/>
    <property type="molecule type" value="Genomic_DNA"/>
</dbReference>